<dbReference type="Proteomes" id="UP000319353">
    <property type="component" value="Unassembled WGS sequence"/>
</dbReference>
<accession>A0A537L8V3</accession>
<dbReference type="Gene3D" id="2.40.380.10">
    <property type="entry name" value="FomD-like"/>
    <property type="match status" value="1"/>
</dbReference>
<dbReference type="PANTHER" id="PTHR41271">
    <property type="entry name" value="DUF402 DOMAIN-CONTAINING PROTEIN"/>
    <property type="match status" value="1"/>
</dbReference>
<sequence>MNPLTFDFIRPPGRRVSMHTDLLHATDGMIVVAHELAPSKPVEYFGEIVMDAGYRAVWFLFKDKPFDVGRIYRPDGAWTGYYADVLEPVRWRGSDPMTLEPIVDLFLDLWIAPDGRFEVLDEDEFEEAVASGFLTEQQTGHARSVLQGLIEATERGDFPPAVVKEFRLRNTPSPHT</sequence>
<name>A0A537L8V3_9BACT</name>
<protein>
    <submittedName>
        <fullName evidence="2">DUF402 domain-containing protein</fullName>
    </submittedName>
</protein>
<dbReference type="AlphaFoldDB" id="A0A537L8V3"/>
<dbReference type="Pfam" id="PF04167">
    <property type="entry name" value="DUF402"/>
    <property type="match status" value="1"/>
</dbReference>
<dbReference type="EMBL" id="VBAL01000042">
    <property type="protein sequence ID" value="TMJ04410.1"/>
    <property type="molecule type" value="Genomic_DNA"/>
</dbReference>
<organism evidence="2 3">
    <name type="scientific">Candidatus Segetimicrobium genomatis</name>
    <dbReference type="NCBI Taxonomy" id="2569760"/>
    <lineage>
        <taxon>Bacteria</taxon>
        <taxon>Bacillati</taxon>
        <taxon>Candidatus Sysuimicrobiota</taxon>
        <taxon>Candidatus Sysuimicrobiia</taxon>
        <taxon>Candidatus Sysuimicrobiales</taxon>
        <taxon>Candidatus Segetimicrobiaceae</taxon>
        <taxon>Candidatus Segetimicrobium</taxon>
    </lineage>
</organism>
<evidence type="ECO:0000313" key="3">
    <source>
        <dbReference type="Proteomes" id="UP000319353"/>
    </source>
</evidence>
<proteinExistence type="predicted"/>
<evidence type="ECO:0000259" key="1">
    <source>
        <dbReference type="Pfam" id="PF04167"/>
    </source>
</evidence>
<feature type="domain" description="DUF402" evidence="1">
    <location>
        <begin position="28"/>
        <end position="157"/>
    </location>
</feature>
<dbReference type="InterPro" id="IPR007295">
    <property type="entry name" value="DUF402"/>
</dbReference>
<dbReference type="SUPFAM" id="SSF159234">
    <property type="entry name" value="FomD-like"/>
    <property type="match status" value="1"/>
</dbReference>
<gene>
    <name evidence="2" type="ORF">E6H01_04205</name>
</gene>
<comment type="caution">
    <text evidence="2">The sequence shown here is derived from an EMBL/GenBank/DDBJ whole genome shotgun (WGS) entry which is preliminary data.</text>
</comment>
<evidence type="ECO:0000313" key="2">
    <source>
        <dbReference type="EMBL" id="TMJ04410.1"/>
    </source>
</evidence>
<dbReference type="InterPro" id="IPR035930">
    <property type="entry name" value="FomD-like_sf"/>
</dbReference>
<dbReference type="PANTHER" id="PTHR41271:SF1">
    <property type="entry name" value="DUF402 DOMAIN-CONTAINING PROTEIN"/>
    <property type="match status" value="1"/>
</dbReference>
<reference evidence="2 3" key="1">
    <citation type="journal article" date="2019" name="Nat. Microbiol.">
        <title>Mediterranean grassland soil C-N compound turnover is dependent on rainfall and depth, and is mediated by genomically divergent microorganisms.</title>
        <authorList>
            <person name="Diamond S."/>
            <person name="Andeer P.F."/>
            <person name="Li Z."/>
            <person name="Crits-Christoph A."/>
            <person name="Burstein D."/>
            <person name="Anantharaman K."/>
            <person name="Lane K.R."/>
            <person name="Thomas B.C."/>
            <person name="Pan C."/>
            <person name="Northen T.R."/>
            <person name="Banfield J.F."/>
        </authorList>
    </citation>
    <scope>NUCLEOTIDE SEQUENCE [LARGE SCALE GENOMIC DNA]</scope>
    <source>
        <strain evidence="2">NP_4</strain>
    </source>
</reference>